<comment type="caution">
    <text evidence="1">The sequence shown here is derived from an EMBL/GenBank/DDBJ whole genome shotgun (WGS) entry which is preliminary data.</text>
</comment>
<gene>
    <name evidence="1" type="ORF">DERYTH_LOCUS19628</name>
</gene>
<feature type="non-terminal residue" evidence="1">
    <location>
        <position position="1"/>
    </location>
</feature>
<reference evidence="1" key="1">
    <citation type="submission" date="2021-06" db="EMBL/GenBank/DDBJ databases">
        <authorList>
            <person name="Kallberg Y."/>
            <person name="Tangrot J."/>
            <person name="Rosling A."/>
        </authorList>
    </citation>
    <scope>NUCLEOTIDE SEQUENCE</scope>
    <source>
        <strain evidence="1">MA453B</strain>
    </source>
</reference>
<accession>A0A9N9JGT4</accession>
<dbReference type="Proteomes" id="UP000789405">
    <property type="component" value="Unassembled WGS sequence"/>
</dbReference>
<organism evidence="1 2">
    <name type="scientific">Dentiscutata erythropus</name>
    <dbReference type="NCBI Taxonomy" id="1348616"/>
    <lineage>
        <taxon>Eukaryota</taxon>
        <taxon>Fungi</taxon>
        <taxon>Fungi incertae sedis</taxon>
        <taxon>Mucoromycota</taxon>
        <taxon>Glomeromycotina</taxon>
        <taxon>Glomeromycetes</taxon>
        <taxon>Diversisporales</taxon>
        <taxon>Gigasporaceae</taxon>
        <taxon>Dentiscutata</taxon>
    </lineage>
</organism>
<name>A0A9N9JGT4_9GLOM</name>
<protein>
    <submittedName>
        <fullName evidence="1">14927_t:CDS:1</fullName>
    </submittedName>
</protein>
<evidence type="ECO:0000313" key="1">
    <source>
        <dbReference type="EMBL" id="CAG8780826.1"/>
    </source>
</evidence>
<dbReference type="EMBL" id="CAJVPY010021801">
    <property type="protein sequence ID" value="CAG8780826.1"/>
    <property type="molecule type" value="Genomic_DNA"/>
</dbReference>
<evidence type="ECO:0000313" key="2">
    <source>
        <dbReference type="Proteomes" id="UP000789405"/>
    </source>
</evidence>
<dbReference type="AlphaFoldDB" id="A0A9N9JGT4"/>
<sequence length="49" mass="5261">DVAKLTQVFCPSAVEAQRQSLRSQKFLDVQVDGLSQVNLTSQAAADAEP</sequence>
<keyword evidence="2" id="KW-1185">Reference proteome</keyword>
<proteinExistence type="predicted"/>